<reference evidence="1 2" key="1">
    <citation type="journal article" date="2022" name="Hortic Res">
        <title>A haplotype resolved chromosomal level avocado genome allows analysis of novel avocado genes.</title>
        <authorList>
            <person name="Nath O."/>
            <person name="Fletcher S.J."/>
            <person name="Hayward A."/>
            <person name="Shaw L.M."/>
            <person name="Masouleh A.K."/>
            <person name="Furtado A."/>
            <person name="Henry R.J."/>
            <person name="Mitter N."/>
        </authorList>
    </citation>
    <scope>NUCLEOTIDE SEQUENCE [LARGE SCALE GENOMIC DNA]</scope>
    <source>
        <strain evidence="2">cv. Hass</strain>
    </source>
</reference>
<protein>
    <submittedName>
        <fullName evidence="1">Uncharacterized protein</fullName>
    </submittedName>
</protein>
<comment type="caution">
    <text evidence="1">The sequence shown here is derived from an EMBL/GenBank/DDBJ whole genome shotgun (WGS) entry which is preliminary data.</text>
</comment>
<name>A0ACC2LUT2_PERAE</name>
<dbReference type="EMBL" id="CM056811">
    <property type="protein sequence ID" value="KAJ8637242.1"/>
    <property type="molecule type" value="Genomic_DNA"/>
</dbReference>
<evidence type="ECO:0000313" key="2">
    <source>
        <dbReference type="Proteomes" id="UP001234297"/>
    </source>
</evidence>
<keyword evidence="2" id="KW-1185">Reference proteome</keyword>
<sequence length="264" mass="28720">MGERKERRWTFQGMTALVTGGTKGIGRAVVEDLAQFGATVYTCARNGMELDQRLLEWRDLGYKVTGSVCDVSVRAAREKLMEEVTSLFHGKLNILISTVGTETHKPTVDITAEEYSLVMGTNFESTFHLTQLAHPLLKASGKGSIVFLSSIASLVAVSSGTPYSASKGALNQFTKNLACEWAKDNIRTNCVAPWVIKTEMPVVKMALENEYVVKAMLARTPLGRFGDPDEVSSMITFLCLPAASYITGQVIGIDGGFSVNGFYI</sequence>
<proteinExistence type="predicted"/>
<evidence type="ECO:0000313" key="1">
    <source>
        <dbReference type="EMBL" id="KAJ8637242.1"/>
    </source>
</evidence>
<gene>
    <name evidence="1" type="ORF">MRB53_011509</name>
</gene>
<dbReference type="Proteomes" id="UP001234297">
    <property type="component" value="Chromosome 3"/>
</dbReference>
<accession>A0ACC2LUT2</accession>
<organism evidence="1 2">
    <name type="scientific">Persea americana</name>
    <name type="common">Avocado</name>
    <dbReference type="NCBI Taxonomy" id="3435"/>
    <lineage>
        <taxon>Eukaryota</taxon>
        <taxon>Viridiplantae</taxon>
        <taxon>Streptophyta</taxon>
        <taxon>Embryophyta</taxon>
        <taxon>Tracheophyta</taxon>
        <taxon>Spermatophyta</taxon>
        <taxon>Magnoliopsida</taxon>
        <taxon>Magnoliidae</taxon>
        <taxon>Laurales</taxon>
        <taxon>Lauraceae</taxon>
        <taxon>Persea</taxon>
    </lineage>
</organism>